<dbReference type="InterPro" id="IPR027417">
    <property type="entry name" value="P-loop_NTPase"/>
</dbReference>
<evidence type="ECO:0000256" key="4">
    <source>
        <dbReference type="ARBA" id="ARBA00022806"/>
    </source>
</evidence>
<dbReference type="InterPro" id="IPR014001">
    <property type="entry name" value="Helicase_ATP-bd"/>
</dbReference>
<feature type="compositionally biased region" description="Basic and acidic residues" evidence="7">
    <location>
        <begin position="545"/>
        <end position="554"/>
    </location>
</feature>
<dbReference type="CDD" id="cd18787">
    <property type="entry name" value="SF2_C_DEAD"/>
    <property type="match status" value="1"/>
</dbReference>
<evidence type="ECO:0000256" key="6">
    <source>
        <dbReference type="RuleBase" id="RU000492"/>
    </source>
</evidence>
<reference evidence="10" key="2">
    <citation type="submission" date="2020-02" db="EMBL/GenBank/DDBJ databases">
        <title>Esox lucius (northern pike) genome, fEsoLuc1, primary haplotype.</title>
        <authorList>
            <person name="Myers G."/>
            <person name="Karagic N."/>
            <person name="Meyer A."/>
            <person name="Pippel M."/>
            <person name="Reichard M."/>
            <person name="Winkler S."/>
            <person name="Tracey A."/>
            <person name="Sims Y."/>
            <person name="Howe K."/>
            <person name="Rhie A."/>
            <person name="Formenti G."/>
            <person name="Durbin R."/>
            <person name="Fedrigo O."/>
            <person name="Jarvis E.D."/>
        </authorList>
    </citation>
    <scope>NUCLEOTIDE SEQUENCE [LARGE SCALE GENOMIC DNA]</scope>
</reference>
<dbReference type="PROSITE" id="PS51194">
    <property type="entry name" value="HELICASE_CTER"/>
    <property type="match status" value="1"/>
</dbReference>
<dbReference type="GO" id="GO:0005524">
    <property type="term" value="F:ATP binding"/>
    <property type="evidence" value="ECO:0007669"/>
    <property type="project" value="UniProtKB-KW"/>
</dbReference>
<dbReference type="GO" id="GO:0003724">
    <property type="term" value="F:RNA helicase activity"/>
    <property type="evidence" value="ECO:0007669"/>
    <property type="project" value="UniProtKB-EC"/>
</dbReference>
<feature type="domain" description="Helicase ATP-binding" evidence="8">
    <location>
        <begin position="119"/>
        <end position="294"/>
    </location>
</feature>
<evidence type="ECO:0000256" key="7">
    <source>
        <dbReference type="SAM" id="MobiDB-lite"/>
    </source>
</evidence>
<evidence type="ECO:0000256" key="1">
    <source>
        <dbReference type="ARBA" id="ARBA00012552"/>
    </source>
</evidence>
<evidence type="ECO:0000259" key="9">
    <source>
        <dbReference type="PROSITE" id="PS51194"/>
    </source>
</evidence>
<dbReference type="Bgee" id="ENSELUG00000001184">
    <property type="expression patterns" value="Expressed in spleen and 14 other cell types or tissues"/>
</dbReference>
<dbReference type="Proteomes" id="UP000265140">
    <property type="component" value="Chromosome 11"/>
</dbReference>
<keyword evidence="11" id="KW-1185">Reference proteome</keyword>
<comment type="similarity">
    <text evidence="6">Belongs to the DEAD box helicase family.</text>
</comment>
<dbReference type="Pfam" id="PF00270">
    <property type="entry name" value="DEAD"/>
    <property type="match status" value="1"/>
</dbReference>
<keyword evidence="2 6" id="KW-0547">Nucleotide-binding</keyword>
<dbReference type="Pfam" id="PF00271">
    <property type="entry name" value="Helicase_C"/>
    <property type="match status" value="1"/>
</dbReference>
<dbReference type="EC" id="3.6.4.13" evidence="1"/>
<accession>A0A6Q2Z7Y6</accession>
<dbReference type="SMART" id="SM00490">
    <property type="entry name" value="HELICc"/>
    <property type="match status" value="1"/>
</dbReference>
<dbReference type="GeneTree" id="ENSGT00940000154705"/>
<feature type="region of interest" description="Disordered" evidence="7">
    <location>
        <begin position="468"/>
        <end position="642"/>
    </location>
</feature>
<keyword evidence="5 6" id="KW-0067">ATP-binding</keyword>
<reference evidence="10" key="3">
    <citation type="submission" date="2025-08" db="UniProtKB">
        <authorList>
            <consortium name="Ensembl"/>
        </authorList>
    </citation>
    <scope>IDENTIFICATION</scope>
</reference>
<feature type="domain" description="Helicase C-terminal" evidence="9">
    <location>
        <begin position="322"/>
        <end position="469"/>
    </location>
</feature>
<feature type="compositionally biased region" description="Polar residues" evidence="7">
    <location>
        <begin position="565"/>
        <end position="574"/>
    </location>
</feature>
<feature type="region of interest" description="Disordered" evidence="7">
    <location>
        <begin position="1"/>
        <end position="29"/>
    </location>
</feature>
<dbReference type="InterPro" id="IPR011545">
    <property type="entry name" value="DEAD/DEAH_box_helicase_dom"/>
</dbReference>
<feature type="compositionally biased region" description="Pro residues" evidence="7">
    <location>
        <begin position="630"/>
        <end position="642"/>
    </location>
</feature>
<evidence type="ECO:0000256" key="2">
    <source>
        <dbReference type="ARBA" id="ARBA00022741"/>
    </source>
</evidence>
<keyword evidence="3 6" id="KW-0378">Hydrolase</keyword>
<dbReference type="Gene3D" id="3.40.50.300">
    <property type="entry name" value="P-loop containing nucleotide triphosphate hydrolases"/>
    <property type="match status" value="2"/>
</dbReference>
<dbReference type="PROSITE" id="PS51192">
    <property type="entry name" value="HELICASE_ATP_BIND_1"/>
    <property type="match status" value="1"/>
</dbReference>
<protein>
    <recommendedName>
        <fullName evidence="1">RNA helicase</fullName>
        <ecNumber evidence="1">3.6.4.13</ecNumber>
    </recommendedName>
</protein>
<dbReference type="SUPFAM" id="SSF52540">
    <property type="entry name" value="P-loop containing nucleoside triphosphate hydrolases"/>
    <property type="match status" value="1"/>
</dbReference>
<evidence type="ECO:0000313" key="11">
    <source>
        <dbReference type="Proteomes" id="UP000265140"/>
    </source>
</evidence>
<organism evidence="10 11">
    <name type="scientific">Esox lucius</name>
    <name type="common">Northern pike</name>
    <dbReference type="NCBI Taxonomy" id="8010"/>
    <lineage>
        <taxon>Eukaryota</taxon>
        <taxon>Metazoa</taxon>
        <taxon>Chordata</taxon>
        <taxon>Craniata</taxon>
        <taxon>Vertebrata</taxon>
        <taxon>Euteleostomi</taxon>
        <taxon>Actinopterygii</taxon>
        <taxon>Neopterygii</taxon>
        <taxon>Teleostei</taxon>
        <taxon>Protacanthopterygii</taxon>
        <taxon>Esociformes</taxon>
        <taxon>Esocidae</taxon>
        <taxon>Esox</taxon>
    </lineage>
</organism>
<dbReference type="InterPro" id="IPR000629">
    <property type="entry name" value="RNA-helicase_DEAD-box_CS"/>
</dbReference>
<sequence length="642" mass="71651">MRSSPTGGQYENDKNKFGNPGERLRKKKWDLDQLPKFEKNFYSEHPDVQRMSQYDLEEFRRKKEITVRGSGCPKPVTSFSQAHFPLMLKMFFSTLPEYVMDVLLQQNFKEPTAIQAQGFPLALSGRDMVGIAQTGSGKTLSYLLPAIVHINHQPYLERGDGPVCLVLAPTRELAQQVQQVAYEYGKSSRIKSTCVYGGAPKGPQIRDLERGVEICIATPGRLIDFLEAGKTNLRRCTYLVLDEADRMLDMGFEPQIRKIVDQIRPDRQTLMWSATWPKDVRQLAEDFLKDYVQINVGALELSANHNILQIVDVCMDSEKDNKLLQLMEEIMAEKENKTIIFVETKKRCDDLTRRMRRDGWPAMCIHGDKSQPERDWVLTEFRSGKAPILIATDVASRGLDVEDVKFVINYDYPNSSEDYIHRIGRTARSTNKGTAYTFFTPGNLRQARELIRVLEEARQAINPKLLQLVDTGRSGGGGGRSRFRSNGSSSSNPNLMYQDECDRRMRSGGGGSTKDSRGSSFSRDGRGGGSSRDGDRSSSSSSSSYRDRGSRDSRSYGSNSTSSYEPYQSGSSPYKSGGDGGPDPAVGQFSSANRTAQPPPPTAGPRPLMAQQFTPAQPMMGLMGHAPFQFAPPPPPPATQRK</sequence>
<gene>
    <name evidence="10" type="primary">DDX17</name>
</gene>
<reference evidence="10" key="4">
    <citation type="submission" date="2025-09" db="UniProtKB">
        <authorList>
            <consortium name="Ensembl"/>
        </authorList>
    </citation>
    <scope>IDENTIFICATION</scope>
</reference>
<evidence type="ECO:0000256" key="5">
    <source>
        <dbReference type="ARBA" id="ARBA00022840"/>
    </source>
</evidence>
<name>A0A6Q2Z7Y6_ESOLU</name>
<evidence type="ECO:0000313" key="10">
    <source>
        <dbReference type="Ensembl" id="ENSELUP00000073860.2"/>
    </source>
</evidence>
<reference evidence="11" key="1">
    <citation type="journal article" date="2014" name="PLoS ONE">
        <title>The genome and linkage map of the northern pike (Esox lucius): conserved synteny revealed between the salmonid sister group and the Neoteleostei.</title>
        <authorList>
            <person name="Rondeau E.B."/>
            <person name="Minkley D.R."/>
            <person name="Leong J.S."/>
            <person name="Messmer A.M."/>
            <person name="Jantzen J.R."/>
            <person name="von Schalburg K.R."/>
            <person name="Lemon C."/>
            <person name="Bird N.H."/>
            <person name="Koop B.F."/>
        </authorList>
    </citation>
    <scope>NUCLEOTIDE SEQUENCE</scope>
</reference>
<dbReference type="PROSITE" id="PS00039">
    <property type="entry name" value="DEAD_ATP_HELICASE"/>
    <property type="match status" value="1"/>
</dbReference>
<dbReference type="Ensembl" id="ENSELUT00000082196.2">
    <property type="protein sequence ID" value="ENSELUP00000073860.2"/>
    <property type="gene ID" value="ENSELUG00000001184.3"/>
</dbReference>
<evidence type="ECO:0000256" key="3">
    <source>
        <dbReference type="ARBA" id="ARBA00022801"/>
    </source>
</evidence>
<dbReference type="InterPro" id="IPR001650">
    <property type="entry name" value="Helicase_C-like"/>
</dbReference>
<dbReference type="GO" id="GO:0003723">
    <property type="term" value="F:RNA binding"/>
    <property type="evidence" value="ECO:0007669"/>
    <property type="project" value="UniProtKB-KW"/>
</dbReference>
<proteinExistence type="inferred from homology"/>
<keyword evidence="4 6" id="KW-0347">Helicase</keyword>
<dbReference type="SMART" id="SM00487">
    <property type="entry name" value="DEXDc"/>
    <property type="match status" value="1"/>
</dbReference>
<dbReference type="AlphaFoldDB" id="A0A6Q2Z7Y6"/>
<feature type="compositionally biased region" description="Low complexity" evidence="7">
    <location>
        <begin position="555"/>
        <end position="564"/>
    </location>
</feature>
<evidence type="ECO:0000259" key="8">
    <source>
        <dbReference type="PROSITE" id="PS51192"/>
    </source>
</evidence>
<dbReference type="GO" id="GO:0016787">
    <property type="term" value="F:hydrolase activity"/>
    <property type="evidence" value="ECO:0007669"/>
    <property type="project" value="UniProtKB-KW"/>
</dbReference>
<dbReference type="PANTHER" id="PTHR47958">
    <property type="entry name" value="ATP-DEPENDENT RNA HELICASE DBP3"/>
    <property type="match status" value="1"/>
</dbReference>